<evidence type="ECO:0000313" key="8">
    <source>
        <dbReference type="Proteomes" id="UP000184222"/>
    </source>
</evidence>
<keyword evidence="7" id="KW-0067">ATP-binding</keyword>
<evidence type="ECO:0000256" key="3">
    <source>
        <dbReference type="ARBA" id="ARBA00022989"/>
    </source>
</evidence>
<dbReference type="AlphaFoldDB" id="A0A1L4BUT3"/>
<evidence type="ECO:0000256" key="5">
    <source>
        <dbReference type="SAM" id="Phobius"/>
    </source>
</evidence>
<gene>
    <name evidence="7" type="ORF">F7310_09650</name>
</gene>
<organism evidence="7 8">
    <name type="scientific">Francisella uliginis</name>
    <dbReference type="NCBI Taxonomy" id="573570"/>
    <lineage>
        <taxon>Bacteria</taxon>
        <taxon>Pseudomonadati</taxon>
        <taxon>Pseudomonadota</taxon>
        <taxon>Gammaproteobacteria</taxon>
        <taxon>Thiotrichales</taxon>
        <taxon>Francisellaceae</taxon>
        <taxon>Francisella</taxon>
    </lineage>
</organism>
<evidence type="ECO:0000256" key="2">
    <source>
        <dbReference type="ARBA" id="ARBA00022692"/>
    </source>
</evidence>
<keyword evidence="4 5" id="KW-0472">Membrane</keyword>
<feature type="transmembrane region" description="Helical" evidence="5">
    <location>
        <begin position="155"/>
        <end position="175"/>
    </location>
</feature>
<feature type="transmembrane region" description="Helical" evidence="5">
    <location>
        <begin position="54"/>
        <end position="74"/>
    </location>
</feature>
<keyword evidence="2 5" id="KW-0812">Transmembrane</keyword>
<keyword evidence="8" id="KW-1185">Reference proteome</keyword>
<protein>
    <submittedName>
        <fullName evidence="7">ABC transporter ATP-binding protein</fullName>
    </submittedName>
</protein>
<feature type="domain" description="ABC transmembrane type-1" evidence="6">
    <location>
        <begin position="20"/>
        <end position="293"/>
    </location>
</feature>
<dbReference type="KEGG" id="frx:F7310_09650"/>
<proteinExistence type="predicted"/>
<dbReference type="OrthoDB" id="311344at2"/>
<keyword evidence="3 5" id="KW-1133">Transmembrane helix</keyword>
<dbReference type="EMBL" id="CP016796">
    <property type="protein sequence ID" value="API87602.1"/>
    <property type="molecule type" value="Genomic_DNA"/>
</dbReference>
<feature type="transmembrane region" description="Helical" evidence="5">
    <location>
        <begin position="241"/>
        <end position="263"/>
    </location>
</feature>
<dbReference type="PROSITE" id="PS50929">
    <property type="entry name" value="ABC_TM1F"/>
    <property type="match status" value="1"/>
</dbReference>
<accession>A0A1L4BUT3</accession>
<dbReference type="InterPro" id="IPR011527">
    <property type="entry name" value="ABC1_TM_dom"/>
</dbReference>
<evidence type="ECO:0000259" key="6">
    <source>
        <dbReference type="PROSITE" id="PS50929"/>
    </source>
</evidence>
<dbReference type="Proteomes" id="UP000184222">
    <property type="component" value="Chromosome"/>
</dbReference>
<dbReference type="RefSeq" id="WP_072713383.1">
    <property type="nucleotide sequence ID" value="NZ_CP016796.1"/>
</dbReference>
<comment type="subcellular location">
    <subcellularLocation>
        <location evidence="1">Cell membrane</location>
        <topology evidence="1">Multi-pass membrane protein</topology>
    </subcellularLocation>
</comment>
<dbReference type="SUPFAM" id="SSF90123">
    <property type="entry name" value="ABC transporter transmembrane region"/>
    <property type="match status" value="1"/>
</dbReference>
<evidence type="ECO:0000313" key="7">
    <source>
        <dbReference type="EMBL" id="API87602.1"/>
    </source>
</evidence>
<feature type="transmembrane region" description="Helical" evidence="5">
    <location>
        <begin position="269"/>
        <end position="287"/>
    </location>
</feature>
<feature type="transmembrane region" description="Helical" evidence="5">
    <location>
        <begin position="127"/>
        <end position="149"/>
    </location>
</feature>
<dbReference type="GO" id="GO:0005524">
    <property type="term" value="F:ATP binding"/>
    <property type="evidence" value="ECO:0007669"/>
    <property type="project" value="UniProtKB-KW"/>
</dbReference>
<dbReference type="Gene3D" id="1.20.1560.10">
    <property type="entry name" value="ABC transporter type 1, transmembrane domain"/>
    <property type="match status" value="1"/>
</dbReference>
<dbReference type="STRING" id="573570.F7310_09650"/>
<dbReference type="InterPro" id="IPR036640">
    <property type="entry name" value="ABC1_TM_sf"/>
</dbReference>
<evidence type="ECO:0000256" key="1">
    <source>
        <dbReference type="ARBA" id="ARBA00004651"/>
    </source>
</evidence>
<reference evidence="7 8" key="1">
    <citation type="journal article" date="2016" name="Appl. Environ. Microbiol.">
        <title>Whole genome relationships among Francisella bacteria of diverse origin define new species and provide specific regions for detection.</title>
        <authorList>
            <person name="Challacombe J.F."/>
            <person name="Petersen J.M."/>
            <person name="Gallegos-Graves V."/>
            <person name="Hodge D."/>
            <person name="Pillai S."/>
            <person name="Kuske C.R."/>
        </authorList>
    </citation>
    <scope>NUCLEOTIDE SEQUENCE [LARGE SCALE GENOMIC DNA]</scope>
    <source>
        <strain evidence="8">TX07-7310</strain>
    </source>
</reference>
<name>A0A1L4BUT3_9GAMM</name>
<keyword evidence="7" id="KW-0547">Nucleotide-binding</keyword>
<dbReference type="GO" id="GO:0140359">
    <property type="term" value="F:ABC-type transporter activity"/>
    <property type="evidence" value="ECO:0007669"/>
    <property type="project" value="InterPro"/>
</dbReference>
<evidence type="ECO:0000256" key="4">
    <source>
        <dbReference type="ARBA" id="ARBA00023136"/>
    </source>
</evidence>
<sequence length="513" mass="58622">MLYKQIKTVLKIPRHTVYTLIIYSILLGFLSLTIPVSVQTLVNLVGVSLSIRPVISLITILFILLTAAFFVRIFQLKLVEDIQRKVFVETVLRIVSAIHRVDFEKLKKINIREKINRTFELKFLQKSVAVIFIILLDIFLQTLFCVIILAFYHPLFLLFDILLVTCILLTIFIPLRAGYEAGLKESNAVYDVVYWFEEKTAEFLSFRQLPEESSVNKVDTKLCDYLESRKDFFSVLFRQHVYIGLTYIFINILLLGIGSYLIINGQLSIGQLIAAELLVNIVLLGLLKFSQYLYDCYGFLVATRKVLDLLEVSDQQEISSEHKNAELTVDVRLLEVNLGDGKEYSFDFNQNHFNKLSLSTQAAQALLNAFFDDTSDNTVKVNGVCIRNYRKDQVSDNIHIASGIEVVAGTVLDNLCDDLSQEKLKYLSELLDVFEISFLEKEFEKRIDSQTIKYNIVFDSEVVLKMNIVRAILKDPKLLVLIDTYGLASKDSDLTITQILAKLKTPTLIISID</sequence>
<feature type="transmembrane region" description="Helical" evidence="5">
    <location>
        <begin position="20"/>
        <end position="42"/>
    </location>
</feature>
<dbReference type="GO" id="GO:0005886">
    <property type="term" value="C:plasma membrane"/>
    <property type="evidence" value="ECO:0007669"/>
    <property type="project" value="UniProtKB-SubCell"/>
</dbReference>